<dbReference type="Proteomes" id="UP000828941">
    <property type="component" value="Chromosome 5"/>
</dbReference>
<evidence type="ECO:0000313" key="1">
    <source>
        <dbReference type="EMBL" id="KAI4345053.1"/>
    </source>
</evidence>
<evidence type="ECO:0000313" key="2">
    <source>
        <dbReference type="Proteomes" id="UP000828941"/>
    </source>
</evidence>
<name>A0ACB9P8T4_BAUVA</name>
<dbReference type="EMBL" id="CM039430">
    <property type="protein sequence ID" value="KAI4345053.1"/>
    <property type="molecule type" value="Genomic_DNA"/>
</dbReference>
<proteinExistence type="predicted"/>
<protein>
    <submittedName>
        <fullName evidence="1">Uncharacterized protein</fullName>
    </submittedName>
</protein>
<accession>A0ACB9P8T4</accession>
<gene>
    <name evidence="1" type="ORF">L6164_012221</name>
</gene>
<organism evidence="1 2">
    <name type="scientific">Bauhinia variegata</name>
    <name type="common">Purple orchid tree</name>
    <name type="synonym">Phanera variegata</name>
    <dbReference type="NCBI Taxonomy" id="167791"/>
    <lineage>
        <taxon>Eukaryota</taxon>
        <taxon>Viridiplantae</taxon>
        <taxon>Streptophyta</taxon>
        <taxon>Embryophyta</taxon>
        <taxon>Tracheophyta</taxon>
        <taxon>Spermatophyta</taxon>
        <taxon>Magnoliopsida</taxon>
        <taxon>eudicotyledons</taxon>
        <taxon>Gunneridae</taxon>
        <taxon>Pentapetalae</taxon>
        <taxon>rosids</taxon>
        <taxon>fabids</taxon>
        <taxon>Fabales</taxon>
        <taxon>Fabaceae</taxon>
        <taxon>Cercidoideae</taxon>
        <taxon>Cercideae</taxon>
        <taxon>Bauhiniinae</taxon>
        <taxon>Bauhinia</taxon>
    </lineage>
</organism>
<keyword evidence="2" id="KW-1185">Reference proteome</keyword>
<sequence>MLLNQPLEYYPQTKRKPLLLSHLQASQPVINPRETCQLVPVILARKGVSNVKALDILPLNVLTIEFSL</sequence>
<comment type="caution">
    <text evidence="1">The sequence shown here is derived from an EMBL/GenBank/DDBJ whole genome shotgun (WGS) entry which is preliminary data.</text>
</comment>
<reference evidence="1 2" key="1">
    <citation type="journal article" date="2022" name="DNA Res.">
        <title>Chromosomal-level genome assembly of the orchid tree Bauhinia variegata (Leguminosae; Cercidoideae) supports the allotetraploid origin hypothesis of Bauhinia.</title>
        <authorList>
            <person name="Zhong Y."/>
            <person name="Chen Y."/>
            <person name="Zheng D."/>
            <person name="Pang J."/>
            <person name="Liu Y."/>
            <person name="Luo S."/>
            <person name="Meng S."/>
            <person name="Qian L."/>
            <person name="Wei D."/>
            <person name="Dai S."/>
            <person name="Zhou R."/>
        </authorList>
    </citation>
    <scope>NUCLEOTIDE SEQUENCE [LARGE SCALE GENOMIC DNA]</scope>
    <source>
        <strain evidence="1">BV-YZ2020</strain>
    </source>
</reference>